<dbReference type="PROSITE" id="PS50931">
    <property type="entry name" value="HTH_LYSR"/>
    <property type="match status" value="1"/>
</dbReference>
<dbReference type="InterPro" id="IPR000847">
    <property type="entry name" value="LysR_HTH_N"/>
</dbReference>
<dbReference type="InterPro" id="IPR005119">
    <property type="entry name" value="LysR_subst-bd"/>
</dbReference>
<dbReference type="PANTHER" id="PTHR30537:SF5">
    <property type="entry name" value="HTH-TYPE TRANSCRIPTIONAL ACTIVATOR TTDR-RELATED"/>
    <property type="match status" value="1"/>
</dbReference>
<dbReference type="GO" id="GO:0003700">
    <property type="term" value="F:DNA-binding transcription factor activity"/>
    <property type="evidence" value="ECO:0007669"/>
    <property type="project" value="InterPro"/>
</dbReference>
<dbReference type="CDD" id="cd08422">
    <property type="entry name" value="PBP2_CrgA_like"/>
    <property type="match status" value="1"/>
</dbReference>
<evidence type="ECO:0000256" key="1">
    <source>
        <dbReference type="ARBA" id="ARBA00009437"/>
    </source>
</evidence>
<proteinExistence type="inferred from homology"/>
<dbReference type="Pfam" id="PF03466">
    <property type="entry name" value="LysR_substrate"/>
    <property type="match status" value="1"/>
</dbReference>
<evidence type="ECO:0000259" key="5">
    <source>
        <dbReference type="PROSITE" id="PS50931"/>
    </source>
</evidence>
<comment type="similarity">
    <text evidence="1">Belongs to the LysR transcriptional regulatory family.</text>
</comment>
<keyword evidence="2" id="KW-0805">Transcription regulation</keyword>
<evidence type="ECO:0000313" key="7">
    <source>
        <dbReference type="Proteomes" id="UP001165413"/>
    </source>
</evidence>
<evidence type="ECO:0000256" key="3">
    <source>
        <dbReference type="ARBA" id="ARBA00023125"/>
    </source>
</evidence>
<accession>A0AA41X2P9</accession>
<dbReference type="InterPro" id="IPR036390">
    <property type="entry name" value="WH_DNA-bd_sf"/>
</dbReference>
<dbReference type="GO" id="GO:0043565">
    <property type="term" value="F:sequence-specific DNA binding"/>
    <property type="evidence" value="ECO:0007669"/>
    <property type="project" value="TreeGrafter"/>
</dbReference>
<keyword evidence="3" id="KW-0238">DNA-binding</keyword>
<feature type="domain" description="HTH lysR-type" evidence="5">
    <location>
        <begin position="12"/>
        <end position="61"/>
    </location>
</feature>
<protein>
    <submittedName>
        <fullName evidence="6">LysR family transcriptional regulator</fullName>
    </submittedName>
</protein>
<dbReference type="RefSeq" id="WP_254099647.1">
    <property type="nucleotide sequence ID" value="NZ_JANATA010000007.1"/>
</dbReference>
<organism evidence="6 7">
    <name type="scientific">Opacimonas viscosa</name>
    <dbReference type="NCBI Taxonomy" id="2961944"/>
    <lineage>
        <taxon>Bacteria</taxon>
        <taxon>Pseudomonadati</taxon>
        <taxon>Pseudomonadota</taxon>
        <taxon>Gammaproteobacteria</taxon>
        <taxon>Alteromonadales</taxon>
        <taxon>Alteromonadaceae</taxon>
        <taxon>Opacimonas</taxon>
    </lineage>
</organism>
<keyword evidence="4" id="KW-0804">Transcription</keyword>
<dbReference type="EMBL" id="JANATA010000007">
    <property type="protein sequence ID" value="MCP3428398.1"/>
    <property type="molecule type" value="Genomic_DNA"/>
</dbReference>
<evidence type="ECO:0000256" key="2">
    <source>
        <dbReference type="ARBA" id="ARBA00023015"/>
    </source>
</evidence>
<dbReference type="AlphaFoldDB" id="A0AA41X2P9"/>
<gene>
    <name evidence="6" type="ORF">NLF92_05505</name>
</gene>
<dbReference type="Pfam" id="PF00126">
    <property type="entry name" value="HTH_1"/>
    <property type="match status" value="1"/>
</dbReference>
<comment type="caution">
    <text evidence="6">The sequence shown here is derived from an EMBL/GenBank/DDBJ whole genome shotgun (WGS) entry which is preliminary data.</text>
</comment>
<evidence type="ECO:0000256" key="4">
    <source>
        <dbReference type="ARBA" id="ARBA00023163"/>
    </source>
</evidence>
<sequence>MAGVKADDIFLFVQVVEAGSFSKVAQQQEITNSVVSKRISRLEAALNMQLMYRSTRKLSLTDGGQMLYQKAKLAKTALQEAQDAVTGYSDTVSGKIKITAPAVSARLVLNEAIAKFCKAHPEIRIELNVDDKVVDLIEDGFDLAIRTGVLEDSSLMARRLVNSNWVIVGTAEYIRKNGLPQNTTQLEYHNCLLYKNETSGPAAWRFSNDNEEYVVQVDGSFCSGDLNALRQAAKADLGLAYVPYALVHDDIENGDFVPVLADYTAKKVGIYAVYPRMRQPDLKLRMLIEHLRDAYHEKSSYFY</sequence>
<dbReference type="InterPro" id="IPR036388">
    <property type="entry name" value="WH-like_DNA-bd_sf"/>
</dbReference>
<dbReference type="Proteomes" id="UP001165413">
    <property type="component" value="Unassembled WGS sequence"/>
</dbReference>
<dbReference type="FunFam" id="1.10.10.10:FF:000001">
    <property type="entry name" value="LysR family transcriptional regulator"/>
    <property type="match status" value="1"/>
</dbReference>
<dbReference type="InterPro" id="IPR058163">
    <property type="entry name" value="LysR-type_TF_proteobact-type"/>
</dbReference>
<evidence type="ECO:0000313" key="6">
    <source>
        <dbReference type="EMBL" id="MCP3428398.1"/>
    </source>
</evidence>
<keyword evidence="7" id="KW-1185">Reference proteome</keyword>
<dbReference type="SUPFAM" id="SSF46785">
    <property type="entry name" value="Winged helix' DNA-binding domain"/>
    <property type="match status" value="1"/>
</dbReference>
<name>A0AA41X2P9_9ALTE</name>
<dbReference type="PANTHER" id="PTHR30537">
    <property type="entry name" value="HTH-TYPE TRANSCRIPTIONAL REGULATOR"/>
    <property type="match status" value="1"/>
</dbReference>
<dbReference type="Gene3D" id="1.10.10.10">
    <property type="entry name" value="Winged helix-like DNA-binding domain superfamily/Winged helix DNA-binding domain"/>
    <property type="match status" value="1"/>
</dbReference>
<reference evidence="6" key="1">
    <citation type="submission" date="2022-07" db="EMBL/GenBank/DDBJ databases">
        <title>Characterization of the Novel Bacterium Alteromonas immobilis LMIT006 and Alteromonas gregis LMIT007.</title>
        <authorList>
            <person name="Lin X."/>
        </authorList>
    </citation>
    <scope>NUCLEOTIDE SEQUENCE</scope>
    <source>
        <strain evidence="6">LMIT007</strain>
    </source>
</reference>
<dbReference type="Gene3D" id="3.40.190.290">
    <property type="match status" value="1"/>
</dbReference>
<dbReference type="GO" id="GO:0006351">
    <property type="term" value="P:DNA-templated transcription"/>
    <property type="evidence" value="ECO:0007669"/>
    <property type="project" value="TreeGrafter"/>
</dbReference>
<dbReference type="SUPFAM" id="SSF53850">
    <property type="entry name" value="Periplasmic binding protein-like II"/>
    <property type="match status" value="1"/>
</dbReference>